<organism evidence="2 3">
    <name type="scientific">Cucumis sativus</name>
    <name type="common">Cucumber</name>
    <dbReference type="NCBI Taxonomy" id="3659"/>
    <lineage>
        <taxon>Eukaryota</taxon>
        <taxon>Viridiplantae</taxon>
        <taxon>Streptophyta</taxon>
        <taxon>Embryophyta</taxon>
        <taxon>Tracheophyta</taxon>
        <taxon>Spermatophyta</taxon>
        <taxon>Magnoliopsida</taxon>
        <taxon>eudicotyledons</taxon>
        <taxon>Gunneridae</taxon>
        <taxon>Pentapetalae</taxon>
        <taxon>rosids</taxon>
        <taxon>fabids</taxon>
        <taxon>Cucurbitales</taxon>
        <taxon>Cucurbitaceae</taxon>
        <taxon>Benincaseae</taxon>
        <taxon>Cucumis</taxon>
    </lineage>
</organism>
<dbReference type="Proteomes" id="UP000029981">
    <property type="component" value="Chromosome 6"/>
</dbReference>
<sequence length="74" mass="8304">MDEEKKGDNDDEEEFLSGESPIRASTNSLLLHTSVHAEIVPTISVQFTNMAWMKYEYLFVRGGGELSASCWFAS</sequence>
<feature type="region of interest" description="Disordered" evidence="1">
    <location>
        <begin position="1"/>
        <end position="21"/>
    </location>
</feature>
<dbReference type="EMBL" id="CM002927">
    <property type="protein sequence ID" value="KGN45991.1"/>
    <property type="molecule type" value="Genomic_DNA"/>
</dbReference>
<dbReference type="AlphaFoldDB" id="A0A0A0KE21"/>
<reference evidence="2 3" key="2">
    <citation type="journal article" date="2009" name="PLoS ONE">
        <title>An integrated genetic and cytogenetic map of the cucumber genome.</title>
        <authorList>
            <person name="Ren Y."/>
            <person name="Zhang Z."/>
            <person name="Liu J."/>
            <person name="Staub J.E."/>
            <person name="Han Y."/>
            <person name="Cheng Z."/>
            <person name="Li X."/>
            <person name="Lu J."/>
            <person name="Miao H."/>
            <person name="Kang H."/>
            <person name="Xie B."/>
            <person name="Gu X."/>
            <person name="Wang X."/>
            <person name="Du Y."/>
            <person name="Jin W."/>
            <person name="Huang S."/>
        </authorList>
    </citation>
    <scope>NUCLEOTIDE SEQUENCE [LARGE SCALE GENOMIC DNA]</scope>
    <source>
        <strain evidence="3">cv. 9930</strain>
    </source>
</reference>
<reference evidence="2 3" key="3">
    <citation type="journal article" date="2010" name="BMC Genomics">
        <title>Transcriptome sequencing and comparative analysis of cucumber flowers with different sex types.</title>
        <authorList>
            <person name="Guo S."/>
            <person name="Zheng Y."/>
            <person name="Joung J.G."/>
            <person name="Liu S."/>
            <person name="Zhang Z."/>
            <person name="Crasta O.R."/>
            <person name="Sobral B.W."/>
            <person name="Xu Y."/>
            <person name="Huang S."/>
            <person name="Fei Z."/>
        </authorList>
    </citation>
    <scope>NUCLEOTIDE SEQUENCE [LARGE SCALE GENOMIC DNA]</scope>
    <source>
        <strain evidence="3">cv. 9930</strain>
    </source>
</reference>
<gene>
    <name evidence="2" type="ORF">Csa_6G041760</name>
</gene>
<reference evidence="2 3" key="4">
    <citation type="journal article" date="2011" name="BMC Genomics">
        <title>RNA-Seq improves annotation of protein-coding genes in the cucumber genome.</title>
        <authorList>
            <person name="Li Z."/>
            <person name="Zhang Z."/>
            <person name="Yan P."/>
            <person name="Huang S."/>
            <person name="Fei Z."/>
            <person name="Lin K."/>
        </authorList>
    </citation>
    <scope>NUCLEOTIDE SEQUENCE [LARGE SCALE GENOMIC DNA]</scope>
    <source>
        <strain evidence="3">cv. 9930</strain>
    </source>
</reference>
<protein>
    <submittedName>
        <fullName evidence="2">Uncharacterized protein</fullName>
    </submittedName>
</protein>
<evidence type="ECO:0000256" key="1">
    <source>
        <dbReference type="SAM" id="MobiDB-lite"/>
    </source>
</evidence>
<keyword evidence="3" id="KW-1185">Reference proteome</keyword>
<evidence type="ECO:0000313" key="3">
    <source>
        <dbReference type="Proteomes" id="UP000029981"/>
    </source>
</evidence>
<reference evidence="2 3" key="1">
    <citation type="journal article" date="2009" name="Nat. Genet.">
        <title>The genome of the cucumber, Cucumis sativus L.</title>
        <authorList>
            <person name="Huang S."/>
            <person name="Li R."/>
            <person name="Zhang Z."/>
            <person name="Li L."/>
            <person name="Gu X."/>
            <person name="Fan W."/>
            <person name="Lucas W.J."/>
            <person name="Wang X."/>
            <person name="Xie B."/>
            <person name="Ni P."/>
            <person name="Ren Y."/>
            <person name="Zhu H."/>
            <person name="Li J."/>
            <person name="Lin K."/>
            <person name="Jin W."/>
            <person name="Fei Z."/>
            <person name="Li G."/>
            <person name="Staub J."/>
            <person name="Kilian A."/>
            <person name="van der Vossen E.A."/>
            <person name="Wu Y."/>
            <person name="Guo J."/>
            <person name="He J."/>
            <person name="Jia Z."/>
            <person name="Ren Y."/>
            <person name="Tian G."/>
            <person name="Lu Y."/>
            <person name="Ruan J."/>
            <person name="Qian W."/>
            <person name="Wang M."/>
            <person name="Huang Q."/>
            <person name="Li B."/>
            <person name="Xuan Z."/>
            <person name="Cao J."/>
            <person name="Asan"/>
            <person name="Wu Z."/>
            <person name="Zhang J."/>
            <person name="Cai Q."/>
            <person name="Bai Y."/>
            <person name="Zhao B."/>
            <person name="Han Y."/>
            <person name="Li Y."/>
            <person name="Li X."/>
            <person name="Wang S."/>
            <person name="Shi Q."/>
            <person name="Liu S."/>
            <person name="Cho W.K."/>
            <person name="Kim J.Y."/>
            <person name="Xu Y."/>
            <person name="Heller-Uszynska K."/>
            <person name="Miao H."/>
            <person name="Cheng Z."/>
            <person name="Zhang S."/>
            <person name="Wu J."/>
            <person name="Yang Y."/>
            <person name="Kang H."/>
            <person name="Li M."/>
            <person name="Liang H."/>
            <person name="Ren X."/>
            <person name="Shi Z."/>
            <person name="Wen M."/>
            <person name="Jian M."/>
            <person name="Yang H."/>
            <person name="Zhang G."/>
            <person name="Yang Z."/>
            <person name="Chen R."/>
            <person name="Liu S."/>
            <person name="Li J."/>
            <person name="Ma L."/>
            <person name="Liu H."/>
            <person name="Zhou Y."/>
            <person name="Zhao J."/>
            <person name="Fang X."/>
            <person name="Li G."/>
            <person name="Fang L."/>
            <person name="Li Y."/>
            <person name="Liu D."/>
            <person name="Zheng H."/>
            <person name="Zhang Y."/>
            <person name="Qin N."/>
            <person name="Li Z."/>
            <person name="Yang G."/>
            <person name="Yang S."/>
            <person name="Bolund L."/>
            <person name="Kristiansen K."/>
            <person name="Zheng H."/>
            <person name="Li S."/>
            <person name="Zhang X."/>
            <person name="Yang H."/>
            <person name="Wang J."/>
            <person name="Sun R."/>
            <person name="Zhang B."/>
            <person name="Jiang S."/>
            <person name="Wang J."/>
            <person name="Du Y."/>
            <person name="Li S."/>
        </authorList>
    </citation>
    <scope>NUCLEOTIDE SEQUENCE [LARGE SCALE GENOMIC DNA]</scope>
    <source>
        <strain evidence="3">cv. 9930</strain>
    </source>
</reference>
<accession>A0A0A0KE21</accession>
<name>A0A0A0KE21_CUCSA</name>
<evidence type="ECO:0000313" key="2">
    <source>
        <dbReference type="EMBL" id="KGN45991.1"/>
    </source>
</evidence>
<proteinExistence type="predicted"/>
<dbReference type="Gramene" id="KGN45991">
    <property type="protein sequence ID" value="KGN45991"/>
    <property type="gene ID" value="Csa_6G041760"/>
</dbReference>